<dbReference type="SUPFAM" id="SSF51556">
    <property type="entry name" value="Metallo-dependent hydrolases"/>
    <property type="match status" value="1"/>
</dbReference>
<dbReference type="EMBL" id="JBHSAP010000007">
    <property type="protein sequence ID" value="MFC4076350.1"/>
    <property type="molecule type" value="Genomic_DNA"/>
</dbReference>
<comment type="caution">
    <text evidence="4">The sequence shown here is derived from an EMBL/GenBank/DDBJ whole genome shotgun (WGS) entry which is preliminary data.</text>
</comment>
<name>A0ABV8JDG3_9BACL</name>
<dbReference type="Proteomes" id="UP001595843">
    <property type="component" value="Unassembled WGS sequence"/>
</dbReference>
<keyword evidence="2" id="KW-0479">Metal-binding</keyword>
<reference evidence="5" key="1">
    <citation type="journal article" date="2019" name="Int. J. Syst. Evol. Microbiol.">
        <title>The Global Catalogue of Microorganisms (GCM) 10K type strain sequencing project: providing services to taxonomists for standard genome sequencing and annotation.</title>
        <authorList>
            <consortium name="The Broad Institute Genomics Platform"/>
            <consortium name="The Broad Institute Genome Sequencing Center for Infectious Disease"/>
            <person name="Wu L."/>
            <person name="Ma J."/>
        </authorList>
    </citation>
    <scope>NUCLEOTIDE SEQUENCE [LARGE SCALE GENOMIC DNA]</scope>
    <source>
        <strain evidence="5">IBRC-M 10813</strain>
    </source>
</reference>
<keyword evidence="3 4" id="KW-0378">Hydrolase</keyword>
<dbReference type="InterPro" id="IPR001130">
    <property type="entry name" value="TatD-like"/>
</dbReference>
<dbReference type="EC" id="3.1.-.-" evidence="4"/>
<dbReference type="PIRSF" id="PIRSF005902">
    <property type="entry name" value="DNase_TatD"/>
    <property type="match status" value="1"/>
</dbReference>
<dbReference type="PANTHER" id="PTHR46317">
    <property type="entry name" value="HYDROLASE OF PHP SUPERFAMILY-RELATED PROTEIN"/>
    <property type="match status" value="1"/>
</dbReference>
<evidence type="ECO:0000313" key="4">
    <source>
        <dbReference type="EMBL" id="MFC4076350.1"/>
    </source>
</evidence>
<comment type="similarity">
    <text evidence="1">Belongs to the metallo-dependent hydrolases superfamily. TatD-type hydrolase family.</text>
</comment>
<accession>A0ABV8JDG3</accession>
<sequence>MYTLELVDTHVHWDRLREKAMDEIVDRARRAGVNRVIAVATDPESCMALLQHRRRYEGFLDIAFGLHPEEGKGWDEAETIFRLIRENRHTIVAVGEVGLPWYSLAEGERKKPPSSDAKGILEGFLRLAVELDLPVILHAIHGGAEWALDMLRQHEVKRAVFHWLKAPPQVTEAIVGAGYFVSVTPEVCYRKRDRECIERVPLSSLLLETDSPWPYRGPFADKPSEPAWVRRTAEAVSQIKGISLMETARQTTQNAVQLFRL</sequence>
<dbReference type="CDD" id="cd01310">
    <property type="entry name" value="TatD_DNAse"/>
    <property type="match status" value="1"/>
</dbReference>
<dbReference type="Gene3D" id="3.20.20.140">
    <property type="entry name" value="Metal-dependent hydrolases"/>
    <property type="match status" value="1"/>
</dbReference>
<dbReference type="InterPro" id="IPR032466">
    <property type="entry name" value="Metal_Hydrolase"/>
</dbReference>
<evidence type="ECO:0000256" key="1">
    <source>
        <dbReference type="ARBA" id="ARBA00009275"/>
    </source>
</evidence>
<evidence type="ECO:0000256" key="2">
    <source>
        <dbReference type="ARBA" id="ARBA00022723"/>
    </source>
</evidence>
<evidence type="ECO:0000256" key="3">
    <source>
        <dbReference type="ARBA" id="ARBA00022801"/>
    </source>
</evidence>
<organism evidence="4 5">
    <name type="scientific">Salinithrix halophila</name>
    <dbReference type="NCBI Taxonomy" id="1485204"/>
    <lineage>
        <taxon>Bacteria</taxon>
        <taxon>Bacillati</taxon>
        <taxon>Bacillota</taxon>
        <taxon>Bacilli</taxon>
        <taxon>Bacillales</taxon>
        <taxon>Thermoactinomycetaceae</taxon>
        <taxon>Salinithrix</taxon>
    </lineage>
</organism>
<evidence type="ECO:0000313" key="5">
    <source>
        <dbReference type="Proteomes" id="UP001595843"/>
    </source>
</evidence>
<dbReference type="Pfam" id="PF01026">
    <property type="entry name" value="TatD_DNase"/>
    <property type="match status" value="1"/>
</dbReference>
<dbReference type="PANTHER" id="PTHR46317:SF1">
    <property type="entry name" value="HYDROLASE, TATD FAMILY"/>
    <property type="match status" value="1"/>
</dbReference>
<keyword evidence="5" id="KW-1185">Reference proteome</keyword>
<dbReference type="GO" id="GO:0016787">
    <property type="term" value="F:hydrolase activity"/>
    <property type="evidence" value="ECO:0007669"/>
    <property type="project" value="UniProtKB-KW"/>
</dbReference>
<dbReference type="RefSeq" id="WP_380703119.1">
    <property type="nucleotide sequence ID" value="NZ_JBHSAP010000007.1"/>
</dbReference>
<gene>
    <name evidence="4" type="ORF">ACFOUO_05935</name>
</gene>
<protein>
    <submittedName>
        <fullName evidence="4">TatD family hydrolase</fullName>
        <ecNumber evidence="4">3.1.-.-</ecNumber>
    </submittedName>
</protein>
<proteinExistence type="inferred from homology"/>